<protein>
    <submittedName>
        <fullName evidence="3">Uncharacterized protein</fullName>
    </submittedName>
</protein>
<keyword evidence="1" id="KW-0175">Coiled coil</keyword>
<evidence type="ECO:0000313" key="4">
    <source>
        <dbReference type="Proteomes" id="UP000037923"/>
    </source>
</evidence>
<evidence type="ECO:0000256" key="2">
    <source>
        <dbReference type="SAM" id="MobiDB-lite"/>
    </source>
</evidence>
<proteinExistence type="predicted"/>
<keyword evidence="4" id="KW-1185">Reference proteome</keyword>
<dbReference type="OMA" id="VFATHRC"/>
<dbReference type="OrthoDB" id="264016at2759"/>
<organism evidence="3 4">
    <name type="scientific">Leptomonas pyrrhocoris</name>
    <name type="common">Firebug parasite</name>
    <dbReference type="NCBI Taxonomy" id="157538"/>
    <lineage>
        <taxon>Eukaryota</taxon>
        <taxon>Discoba</taxon>
        <taxon>Euglenozoa</taxon>
        <taxon>Kinetoplastea</taxon>
        <taxon>Metakinetoplastina</taxon>
        <taxon>Trypanosomatida</taxon>
        <taxon>Trypanosomatidae</taxon>
        <taxon>Leishmaniinae</taxon>
        <taxon>Leptomonas</taxon>
    </lineage>
</organism>
<dbReference type="GeneID" id="26907880"/>
<dbReference type="RefSeq" id="XP_015655213.1">
    <property type="nucleotide sequence ID" value="XM_015806291.1"/>
</dbReference>
<gene>
    <name evidence="3" type="ORF">ABB37_07595</name>
</gene>
<comment type="caution">
    <text evidence="3">The sequence shown here is derived from an EMBL/GenBank/DDBJ whole genome shotgun (WGS) entry which is preliminary data.</text>
</comment>
<dbReference type="AlphaFoldDB" id="A0A0N0VE13"/>
<feature type="coiled-coil region" evidence="1">
    <location>
        <begin position="77"/>
        <end position="134"/>
    </location>
</feature>
<name>A0A0N0VE13_LEPPY</name>
<dbReference type="EMBL" id="LGTL01000019">
    <property type="protein sequence ID" value="KPA76773.1"/>
    <property type="molecule type" value="Genomic_DNA"/>
</dbReference>
<dbReference type="VEuPathDB" id="TriTrypDB:LpyrH10_19_1460"/>
<accession>A0A0N0VE13</accession>
<feature type="region of interest" description="Disordered" evidence="2">
    <location>
        <begin position="1"/>
        <end position="65"/>
    </location>
</feature>
<dbReference type="Proteomes" id="UP000037923">
    <property type="component" value="Unassembled WGS sequence"/>
</dbReference>
<sequence>MSSVGMLDYSPGEGPRPASSPTCNTALRPHPPKGDSNVDISPARPHTVSSASSAGVPAEKAKKKKRVNCNVQPFNSCRSAEEELAALREKISAWKEKRLAEVQEELKLKGTTGVAQVEAAMESRIQQRRAAERERAGQRLGQLLDTLGPRMEQCIQRVSASSCAESDQESEPIEVARDEPAVAALPTKAPLPPDSPPPQALVACERQHLIGYLQLSVEERDARNSIKEYHQFVKEVSQLVADEEEFRCSFKEWEDSWYKRLVETAASNTAVE</sequence>
<evidence type="ECO:0000313" key="3">
    <source>
        <dbReference type="EMBL" id="KPA76774.1"/>
    </source>
</evidence>
<dbReference type="RefSeq" id="XP_015655212.1">
    <property type="nucleotide sequence ID" value="XM_015806290.1"/>
</dbReference>
<evidence type="ECO:0000256" key="1">
    <source>
        <dbReference type="SAM" id="Coils"/>
    </source>
</evidence>
<reference evidence="3 4" key="1">
    <citation type="submission" date="2015-07" db="EMBL/GenBank/DDBJ databases">
        <title>High-quality genome of monoxenous trypanosomatid Leptomonas pyrrhocoris.</title>
        <authorList>
            <person name="Flegontov P."/>
            <person name="Butenko A."/>
            <person name="Firsov S."/>
            <person name="Vlcek C."/>
            <person name="Logacheva M.D."/>
            <person name="Field M."/>
            <person name="Filatov D."/>
            <person name="Flegontova O."/>
            <person name="Gerasimov E."/>
            <person name="Jackson A.P."/>
            <person name="Kelly S."/>
            <person name="Opperdoes F."/>
            <person name="O'Reilly A."/>
            <person name="Votypka J."/>
            <person name="Yurchenko V."/>
            <person name="Lukes J."/>
        </authorList>
    </citation>
    <scope>NUCLEOTIDE SEQUENCE [LARGE SCALE GENOMIC DNA]</scope>
    <source>
        <strain evidence="3">H10</strain>
    </source>
</reference>
<dbReference type="EMBL" id="LGTL01000019">
    <property type="protein sequence ID" value="KPA76774.1"/>
    <property type="molecule type" value="Genomic_DNA"/>
</dbReference>